<evidence type="ECO:0008006" key="3">
    <source>
        <dbReference type="Google" id="ProtNLM"/>
    </source>
</evidence>
<dbReference type="Pfam" id="PF18306">
    <property type="entry name" value="LDcluster4"/>
    <property type="match status" value="1"/>
</dbReference>
<dbReference type="SUPFAM" id="SSF102405">
    <property type="entry name" value="MCP/YpsA-like"/>
    <property type="match status" value="1"/>
</dbReference>
<keyword evidence="2" id="KW-1185">Reference proteome</keyword>
<dbReference type="KEGG" id="tcu:Tcur_3844"/>
<dbReference type="Proteomes" id="UP000001918">
    <property type="component" value="Chromosome"/>
</dbReference>
<proteinExistence type="predicted"/>
<gene>
    <name evidence="1" type="ordered locus">Tcur_3844</name>
</gene>
<dbReference type="EMBL" id="CP001738">
    <property type="protein sequence ID" value="ACY99374.1"/>
    <property type="molecule type" value="Genomic_DNA"/>
</dbReference>
<dbReference type="eggNOG" id="COG1611">
    <property type="taxonomic scope" value="Bacteria"/>
</dbReference>
<dbReference type="InterPro" id="IPR005268">
    <property type="entry name" value="CHP00725"/>
</dbReference>
<dbReference type="AlphaFoldDB" id="D1AD65"/>
<reference evidence="1 2" key="1">
    <citation type="journal article" date="2011" name="Stand. Genomic Sci.">
        <title>Complete genome sequence of Thermomonospora curvata type strain (B9).</title>
        <authorList>
            <person name="Chertkov O."/>
            <person name="Sikorski J."/>
            <person name="Nolan M."/>
            <person name="Lapidus A."/>
            <person name="Lucas S."/>
            <person name="Del Rio T.G."/>
            <person name="Tice H."/>
            <person name="Cheng J.F."/>
            <person name="Goodwin L."/>
            <person name="Pitluck S."/>
            <person name="Liolios K."/>
            <person name="Ivanova N."/>
            <person name="Mavromatis K."/>
            <person name="Mikhailova N."/>
            <person name="Ovchinnikova G."/>
            <person name="Pati A."/>
            <person name="Chen A."/>
            <person name="Palaniappan K."/>
            <person name="Djao O.D."/>
            <person name="Land M."/>
            <person name="Hauser L."/>
            <person name="Chang Y.J."/>
            <person name="Jeffries C.D."/>
            <person name="Brettin T."/>
            <person name="Han C."/>
            <person name="Detter J.C."/>
            <person name="Rohde M."/>
            <person name="Goker M."/>
            <person name="Woyke T."/>
            <person name="Bristow J."/>
            <person name="Eisen J.A."/>
            <person name="Markowitz V."/>
            <person name="Hugenholtz P."/>
            <person name="Klenk H.P."/>
            <person name="Kyrpides N.C."/>
        </authorList>
    </citation>
    <scope>NUCLEOTIDE SEQUENCE [LARGE SCALE GENOMIC DNA]</scope>
    <source>
        <strain evidence="2">ATCC 19995 / DSM 43183 / JCM 3096 / KCTC 9072 / NBRC 15933 / NCIMB 10081 / Henssen B9</strain>
    </source>
</reference>
<dbReference type="OrthoDB" id="9794039at2"/>
<name>D1AD65_THECD</name>
<dbReference type="HOGENOM" id="CLU_107614_1_1_11"/>
<dbReference type="InterPro" id="IPR041164">
    <property type="entry name" value="LDcluster4"/>
</dbReference>
<dbReference type="STRING" id="471852.Tcur_3844"/>
<dbReference type="PANTHER" id="PTHR43393">
    <property type="entry name" value="CYTOKININ RIBOSIDE 5'-MONOPHOSPHATE PHOSPHORIBOHYDROLASE"/>
    <property type="match status" value="1"/>
</dbReference>
<accession>D1AD65</accession>
<dbReference type="GO" id="GO:0005829">
    <property type="term" value="C:cytosol"/>
    <property type="evidence" value="ECO:0007669"/>
    <property type="project" value="TreeGrafter"/>
</dbReference>
<evidence type="ECO:0000313" key="1">
    <source>
        <dbReference type="EMBL" id="ACY99374.1"/>
    </source>
</evidence>
<evidence type="ECO:0000313" key="2">
    <source>
        <dbReference type="Proteomes" id="UP000001918"/>
    </source>
</evidence>
<dbReference type="InterPro" id="IPR052341">
    <property type="entry name" value="LOG_family_nucleotidases"/>
</dbReference>
<protein>
    <recommendedName>
        <fullName evidence="3">TIGR00725 family protein</fullName>
    </recommendedName>
</protein>
<dbReference type="Gene3D" id="3.40.50.450">
    <property type="match status" value="1"/>
</dbReference>
<organism evidence="1 2">
    <name type="scientific">Thermomonospora curvata (strain ATCC 19995 / DSM 43183 / JCM 3096 / KCTC 9072 / NBRC 15933 / NCIMB 10081 / Henssen B9)</name>
    <dbReference type="NCBI Taxonomy" id="471852"/>
    <lineage>
        <taxon>Bacteria</taxon>
        <taxon>Bacillati</taxon>
        <taxon>Actinomycetota</taxon>
        <taxon>Actinomycetes</taxon>
        <taxon>Streptosporangiales</taxon>
        <taxon>Thermomonosporaceae</taxon>
        <taxon>Thermomonospora</taxon>
    </lineage>
</organism>
<sequence>MAVQIAVCGPGECSPREERWARQVGRLLAERGAVVLCGGYGGVMAAAAAGARAAGGTVVGLLSGADRQGACPDLTVVVPTGLGQARNAVLVNSADAVIVVGGSWGTLSELAHAMRRGTPVVALGGWRVIDAAGGPVPGVRHAATPAEAVESAWPAA</sequence>
<dbReference type="RefSeq" id="WP_012854158.1">
    <property type="nucleotide sequence ID" value="NC_013510.1"/>
</dbReference>
<dbReference type="NCBIfam" id="TIGR00725">
    <property type="entry name" value="TIGR00725 family protein"/>
    <property type="match status" value="1"/>
</dbReference>
<dbReference type="PANTHER" id="PTHR43393:SF3">
    <property type="entry name" value="LYSINE DECARBOXYLASE-LIKE PROTEIN"/>
    <property type="match status" value="1"/>
</dbReference>